<dbReference type="EC" id="3.1.21.-" evidence="5"/>
<evidence type="ECO:0000313" key="6">
    <source>
        <dbReference type="Proteomes" id="UP000682802"/>
    </source>
</evidence>
<dbReference type="PANTHER" id="PTHR30408">
    <property type="entry name" value="TYPE-1 RESTRICTION ENZYME ECOKI SPECIFICITY PROTEIN"/>
    <property type="match status" value="1"/>
</dbReference>
<dbReference type="PANTHER" id="PTHR30408:SF12">
    <property type="entry name" value="TYPE I RESTRICTION ENZYME MJAVIII SPECIFICITY SUBUNIT"/>
    <property type="match status" value="1"/>
</dbReference>
<evidence type="ECO:0000256" key="1">
    <source>
        <dbReference type="ARBA" id="ARBA00010923"/>
    </source>
</evidence>
<keyword evidence="5" id="KW-0614">Plasmid</keyword>
<dbReference type="Gene3D" id="3.90.220.20">
    <property type="entry name" value="DNA methylase specificity domains"/>
    <property type="match status" value="2"/>
</dbReference>
<geneLocation type="plasmid" evidence="5 6">
    <name>p1</name>
</geneLocation>
<comment type="similarity">
    <text evidence="1">Belongs to the type-I restriction system S methylase family.</text>
</comment>
<feature type="domain" description="Type I restriction modification DNA specificity" evidence="4">
    <location>
        <begin position="265"/>
        <end position="435"/>
    </location>
</feature>
<evidence type="ECO:0000256" key="2">
    <source>
        <dbReference type="ARBA" id="ARBA00022747"/>
    </source>
</evidence>
<dbReference type="GO" id="GO:0004519">
    <property type="term" value="F:endonuclease activity"/>
    <property type="evidence" value="ECO:0007669"/>
    <property type="project" value="UniProtKB-KW"/>
</dbReference>
<dbReference type="InterPro" id="IPR044946">
    <property type="entry name" value="Restrct_endonuc_typeI_TRD_sf"/>
</dbReference>
<protein>
    <submittedName>
        <fullName evidence="5">Restriction endonuclease subunit S</fullName>
        <ecNumber evidence="5">3.1.21.-</ecNumber>
    </submittedName>
</protein>
<evidence type="ECO:0000313" key="5">
    <source>
        <dbReference type="EMBL" id="QWG10425.1"/>
    </source>
</evidence>
<dbReference type="EMBL" id="CP076130">
    <property type="protein sequence ID" value="QWG10425.1"/>
    <property type="molecule type" value="Genomic_DNA"/>
</dbReference>
<dbReference type="InterPro" id="IPR000055">
    <property type="entry name" value="Restrct_endonuc_typeI_TRD"/>
</dbReference>
<keyword evidence="2" id="KW-0680">Restriction system</keyword>
<proteinExistence type="inferred from homology"/>
<organism evidence="5 6">
    <name type="scientific">Flammeovirga kamogawensis</name>
    <dbReference type="NCBI Taxonomy" id="373891"/>
    <lineage>
        <taxon>Bacteria</taxon>
        <taxon>Pseudomonadati</taxon>
        <taxon>Bacteroidota</taxon>
        <taxon>Cytophagia</taxon>
        <taxon>Cytophagales</taxon>
        <taxon>Flammeovirgaceae</taxon>
        <taxon>Flammeovirga</taxon>
    </lineage>
</organism>
<dbReference type="GO" id="GO:0016787">
    <property type="term" value="F:hydrolase activity"/>
    <property type="evidence" value="ECO:0007669"/>
    <property type="project" value="UniProtKB-KW"/>
</dbReference>
<keyword evidence="5" id="KW-0255">Endonuclease</keyword>
<sequence length="453" mass="51436">MENRKMLDFVQFSKLSNWSVSHLNNHGFCYNEEFPLVRLGDFLIKNTDKVVIKDETLYTRVTVKINNGGVKERNKEWGKNIGTKQQFIVRKGQFIMSKIDARNGAMGLIPNDLDGAIVTNDFPTFSVDESKISPDFLLLITTTKKFIEFAQMCSSGTTNRQRINVKQFLDVEIPLPPLSNNGDKKMVTQLSIVDSYKKQISQSDELMKSSLKQLQNAENYLNSTLKINVNEDTEVKKGLQFVSFKDLDRWDTEFLLKESLTVESKYPMVKYGEIFKSTRNGISARNYSSKGVRFIKVSDIKRDFISDDNVYHIDTYNESDLISNDTLLITRKGTVGNSVYISNTDSEITASSEVFIISIDSSKVSGDFISAINNAGFVQRQYKEKNTGTIMPSISQKKLFEITIPIPPSILEQEEIASHYKSLLEKAFDLRDQSKSSLLNANSNFESKIFSTL</sequence>
<accession>A0ABX8H3N6</accession>
<dbReference type="SUPFAM" id="SSF116734">
    <property type="entry name" value="DNA methylase specificity domain"/>
    <property type="match status" value="2"/>
</dbReference>
<reference evidence="5 6" key="1">
    <citation type="submission" date="2021-05" db="EMBL/GenBank/DDBJ databases">
        <title>Comparative genomic studies on the polysaccharide-degrading batcterial strains of the Flammeovirga genus.</title>
        <authorList>
            <person name="Zewei F."/>
            <person name="Zheng Z."/>
            <person name="Yu L."/>
            <person name="Ruyue G."/>
            <person name="Yanhong M."/>
            <person name="Yuanyuan C."/>
            <person name="Jingyan G."/>
            <person name="Wenjun H."/>
        </authorList>
    </citation>
    <scope>NUCLEOTIDE SEQUENCE [LARGE SCALE GENOMIC DNA]</scope>
    <source>
        <strain evidence="5 6">YS10</strain>
        <plasmid evidence="5 6">p1</plasmid>
    </source>
</reference>
<dbReference type="Pfam" id="PF01420">
    <property type="entry name" value="Methylase_S"/>
    <property type="match status" value="2"/>
</dbReference>
<keyword evidence="3" id="KW-0238">DNA-binding</keyword>
<keyword evidence="5" id="KW-0540">Nuclease</keyword>
<dbReference type="Proteomes" id="UP000682802">
    <property type="component" value="Plasmid p1"/>
</dbReference>
<name>A0ABX8H3N6_9BACT</name>
<keyword evidence="5" id="KW-0378">Hydrolase</keyword>
<evidence type="ECO:0000256" key="3">
    <source>
        <dbReference type="ARBA" id="ARBA00023125"/>
    </source>
</evidence>
<feature type="domain" description="Type I restriction modification DNA specificity" evidence="4">
    <location>
        <begin position="32"/>
        <end position="200"/>
    </location>
</feature>
<keyword evidence="6" id="KW-1185">Reference proteome</keyword>
<evidence type="ECO:0000259" key="4">
    <source>
        <dbReference type="Pfam" id="PF01420"/>
    </source>
</evidence>
<gene>
    <name evidence="5" type="ORF">KM029_25960</name>
</gene>
<dbReference type="InterPro" id="IPR052021">
    <property type="entry name" value="Type-I_RS_S_subunit"/>
</dbReference>
<dbReference type="RefSeq" id="WP_144077321.1">
    <property type="nucleotide sequence ID" value="NZ_CP076130.1"/>
</dbReference>